<dbReference type="SUPFAM" id="SSF144083">
    <property type="entry name" value="Magnesium transport protein CorA, transmembrane region"/>
    <property type="match status" value="1"/>
</dbReference>
<dbReference type="InterPro" id="IPR050829">
    <property type="entry name" value="CorA_MIT"/>
</dbReference>
<comment type="caution">
    <text evidence="6">The sequence shown here is derived from an EMBL/GenBank/DDBJ whole genome shotgun (WGS) entry which is preliminary data.</text>
</comment>
<dbReference type="VEuPathDB" id="FungiDB:BO70DRAFT_378975"/>
<dbReference type="Gene3D" id="1.20.58.340">
    <property type="entry name" value="Magnesium transport protein CorA, transmembrane region"/>
    <property type="match status" value="1"/>
</dbReference>
<gene>
    <name evidence="6" type="ORF">BO70DRAFT_378975</name>
</gene>
<dbReference type="PANTHER" id="PTHR47685:SF1">
    <property type="entry name" value="MAGNESIUM TRANSPORT PROTEIN CORA"/>
    <property type="match status" value="1"/>
</dbReference>
<evidence type="ECO:0000256" key="5">
    <source>
        <dbReference type="SAM" id="Phobius"/>
    </source>
</evidence>
<keyword evidence="4 5" id="KW-0472">Membrane</keyword>
<dbReference type="InterPro" id="IPR002523">
    <property type="entry name" value="MgTranspt_CorA/ZnTranspt_ZntB"/>
</dbReference>
<dbReference type="STRING" id="1448321.A0A317WID3"/>
<evidence type="ECO:0000256" key="2">
    <source>
        <dbReference type="ARBA" id="ARBA00022692"/>
    </source>
</evidence>
<evidence type="ECO:0000313" key="6">
    <source>
        <dbReference type="EMBL" id="PWY84818.1"/>
    </source>
</evidence>
<evidence type="ECO:0000256" key="3">
    <source>
        <dbReference type="ARBA" id="ARBA00022989"/>
    </source>
</evidence>
<proteinExistence type="predicted"/>
<dbReference type="OrthoDB" id="341259at2759"/>
<protein>
    <submittedName>
        <fullName evidence="6">Uncharacterized protein</fullName>
    </submittedName>
</protein>
<dbReference type="InterPro" id="IPR045863">
    <property type="entry name" value="CorA_TM1_TM2"/>
</dbReference>
<reference evidence="6 7" key="1">
    <citation type="submission" date="2016-12" db="EMBL/GenBank/DDBJ databases">
        <title>The genomes of Aspergillus section Nigri reveals drivers in fungal speciation.</title>
        <authorList>
            <consortium name="DOE Joint Genome Institute"/>
            <person name="Vesth T.C."/>
            <person name="Nybo J."/>
            <person name="Theobald S."/>
            <person name="Brandl J."/>
            <person name="Frisvad J.C."/>
            <person name="Nielsen K.F."/>
            <person name="Lyhne E.K."/>
            <person name="Kogle M.E."/>
            <person name="Kuo A."/>
            <person name="Riley R."/>
            <person name="Clum A."/>
            <person name="Nolan M."/>
            <person name="Lipzen A."/>
            <person name="Salamov A."/>
            <person name="Henrissat B."/>
            <person name="Wiebenga A."/>
            <person name="De Vries R.P."/>
            <person name="Grigoriev I.V."/>
            <person name="Mortensen U.H."/>
            <person name="Andersen M.R."/>
            <person name="Baker S.E."/>
        </authorList>
    </citation>
    <scope>NUCLEOTIDE SEQUENCE [LARGE SCALE GENOMIC DNA]</scope>
    <source>
        <strain evidence="6 7">CBS 117.55</strain>
    </source>
</reference>
<evidence type="ECO:0000256" key="4">
    <source>
        <dbReference type="ARBA" id="ARBA00023136"/>
    </source>
</evidence>
<sequence length="589" mass="66766">MEDARRNDHRQLGLLKEKLRSISRAAATSTGSDSSAGSEGIGLPVVLESVKKPTVEQPGSEKNPQAPGTAKSDLKFRWIHIPINHMQLIEHDFDTGDTYTKRNKLALYMPYLTPGDMPVAKEQNTESPKMDVWGEEIASFTSEDRIDRGTLQEPMTLDQYFYATIENTQKRDGDQVVTRYLSRTPETLWVWIIDDGMKIQSRSMASLNLTSPSETIITATTKPAGQTKDILSASIQDLLMSTDNRGRSERPASVNAMIELILSVTTGLFSRRTINLPAPSGKRTKERKSPLEIFRESIRYVADVENTLFKEFLESLHDEQNVSDRTHRGWIGDLQLNPYHIISKEAELLDEIKDIRDELNILRTLEEAQEKVWKQAFQTEKLESLPNIEHSNISTPTEVLRELDEMVIEAGMVQDAINTLLDLRQKQASIKEAEFGRQQANDTARQSNIVMVFTIVTIVFLPLSFLTSVFALNVSDFPHQSGNVEYQGWWIFSILFGVSACVSVPFMALAFNFHRVVKFWDSIRPNRPGREMVQKDPSRFSRSVEDECTDDGMRNGGAVFPNEVGSLGRRRAALWRDAIRRRPRMANPC</sequence>
<feature type="transmembrane region" description="Helical" evidence="5">
    <location>
        <begin position="449"/>
        <end position="470"/>
    </location>
</feature>
<dbReference type="PANTHER" id="PTHR47685">
    <property type="entry name" value="MAGNESIUM TRANSPORT PROTEIN CORA"/>
    <property type="match status" value="1"/>
</dbReference>
<evidence type="ECO:0000313" key="7">
    <source>
        <dbReference type="Proteomes" id="UP000247233"/>
    </source>
</evidence>
<feature type="transmembrane region" description="Helical" evidence="5">
    <location>
        <begin position="490"/>
        <end position="511"/>
    </location>
</feature>
<dbReference type="GO" id="GO:0046873">
    <property type="term" value="F:metal ion transmembrane transporter activity"/>
    <property type="evidence" value="ECO:0007669"/>
    <property type="project" value="InterPro"/>
</dbReference>
<keyword evidence="2 5" id="KW-0812">Transmembrane</keyword>
<accession>A0A317WID3</accession>
<dbReference type="Pfam" id="PF01544">
    <property type="entry name" value="CorA"/>
    <property type="match status" value="1"/>
</dbReference>
<dbReference type="GeneID" id="37067541"/>
<evidence type="ECO:0000256" key="1">
    <source>
        <dbReference type="ARBA" id="ARBA00004141"/>
    </source>
</evidence>
<dbReference type="EMBL" id="MSFL01000009">
    <property type="protein sequence ID" value="PWY84818.1"/>
    <property type="molecule type" value="Genomic_DNA"/>
</dbReference>
<organism evidence="6 7">
    <name type="scientific">Aspergillus heteromorphus CBS 117.55</name>
    <dbReference type="NCBI Taxonomy" id="1448321"/>
    <lineage>
        <taxon>Eukaryota</taxon>
        <taxon>Fungi</taxon>
        <taxon>Dikarya</taxon>
        <taxon>Ascomycota</taxon>
        <taxon>Pezizomycotina</taxon>
        <taxon>Eurotiomycetes</taxon>
        <taxon>Eurotiomycetidae</taxon>
        <taxon>Eurotiales</taxon>
        <taxon>Aspergillaceae</taxon>
        <taxon>Aspergillus</taxon>
        <taxon>Aspergillus subgen. Circumdati</taxon>
    </lineage>
</organism>
<keyword evidence="7" id="KW-1185">Reference proteome</keyword>
<keyword evidence="3 5" id="KW-1133">Transmembrane helix</keyword>
<comment type="subcellular location">
    <subcellularLocation>
        <location evidence="1">Membrane</location>
        <topology evidence="1">Multi-pass membrane protein</topology>
    </subcellularLocation>
</comment>
<dbReference type="Proteomes" id="UP000247233">
    <property type="component" value="Unassembled WGS sequence"/>
</dbReference>
<dbReference type="AlphaFoldDB" id="A0A317WID3"/>
<name>A0A317WID3_9EURO</name>
<dbReference type="GO" id="GO:0016020">
    <property type="term" value="C:membrane"/>
    <property type="evidence" value="ECO:0007669"/>
    <property type="project" value="UniProtKB-SubCell"/>
</dbReference>
<dbReference type="RefSeq" id="XP_025400160.1">
    <property type="nucleotide sequence ID" value="XM_025545304.1"/>
</dbReference>